<dbReference type="Pfam" id="PF00067">
    <property type="entry name" value="p450"/>
    <property type="match status" value="3"/>
</dbReference>
<evidence type="ECO:0000313" key="10">
    <source>
        <dbReference type="EMBL" id="PGH23917.1"/>
    </source>
</evidence>
<dbReference type="PANTHER" id="PTHR24305">
    <property type="entry name" value="CYTOCHROME P450"/>
    <property type="match status" value="1"/>
</dbReference>
<proteinExistence type="inferred from homology"/>
<evidence type="ECO:0008006" key="12">
    <source>
        <dbReference type="Google" id="ProtNLM"/>
    </source>
</evidence>
<gene>
    <name evidence="10" type="ORF">AJ80_01979</name>
</gene>
<comment type="caution">
    <text evidence="10">The sequence shown here is derived from an EMBL/GenBank/DDBJ whole genome shotgun (WGS) entry which is preliminary data.</text>
</comment>
<name>A0A2B7YTG0_POLH7</name>
<feature type="binding site" description="axial binding residue" evidence="8">
    <location>
        <position position="336"/>
    </location>
    <ligand>
        <name>heme</name>
        <dbReference type="ChEBI" id="CHEBI:30413"/>
    </ligand>
    <ligandPart>
        <name>Fe</name>
        <dbReference type="ChEBI" id="CHEBI:18248"/>
    </ligandPart>
</feature>
<reference evidence="10 11" key="1">
    <citation type="submission" date="2017-10" db="EMBL/GenBank/DDBJ databases">
        <title>Comparative genomics in systemic dimorphic fungi from Ajellomycetaceae.</title>
        <authorList>
            <person name="Munoz J.F."/>
            <person name="Mcewen J.G."/>
            <person name="Clay O.K."/>
            <person name="Cuomo C.A."/>
        </authorList>
    </citation>
    <scope>NUCLEOTIDE SEQUENCE [LARGE SCALE GENOMIC DNA]</scope>
    <source>
        <strain evidence="10 11">UAMH7299</strain>
    </source>
</reference>
<dbReference type="CDD" id="cd11058">
    <property type="entry name" value="CYP60B-like"/>
    <property type="match status" value="1"/>
</dbReference>
<comment type="cofactor">
    <cofactor evidence="1 8">
        <name>heme</name>
        <dbReference type="ChEBI" id="CHEBI:30413"/>
    </cofactor>
</comment>
<keyword evidence="6 8" id="KW-0408">Iron</keyword>
<dbReference type="GO" id="GO:0005506">
    <property type="term" value="F:iron ion binding"/>
    <property type="evidence" value="ECO:0007669"/>
    <property type="project" value="InterPro"/>
</dbReference>
<keyword evidence="7 9" id="KW-0503">Monooxygenase</keyword>
<dbReference type="PRINTS" id="PR00463">
    <property type="entry name" value="EP450I"/>
</dbReference>
<sequence length="406" mass="46294">MWTLNSGIFGSLVYDLGLLGTPFSHSRIWFYTTVVRIAPNELSYINPVAWKEIYGHRTKQPEMSKDPDFYVSGPGSILTAPRERHSHLRYMMSHGFSEQALGAQEPTIQKYVDMFLKGLRDQSHGGQEPVDMFFTFDLIGDLAFGESFGCLETSSYHPWVAIILDSLKSTAFSRTMRRYPFIERLVKPFIIPKSLIPCRDAHRQITLENNASGLILAGSETTATLLSGATFHLLRSPDSFAKLVEEVHSTFSSEDQINLVGVNGLKYMLACLDGVPSYVLAGSSRVPTKGPRRRSGHRWEMGTRTDNRYERWLGDPHFKDDNKAALQPFHVGPRNCLGRNLAYVEMRLILARLLWNFDLELVEGYERWDEQEIYGFGQKTPLLVKIKPVRRPQKIQESLEEHVSYV</sequence>
<dbReference type="GO" id="GO:0020037">
    <property type="term" value="F:heme binding"/>
    <property type="evidence" value="ECO:0007669"/>
    <property type="project" value="InterPro"/>
</dbReference>
<dbReference type="SUPFAM" id="SSF48264">
    <property type="entry name" value="Cytochrome P450"/>
    <property type="match status" value="1"/>
</dbReference>
<dbReference type="InterPro" id="IPR001128">
    <property type="entry name" value="Cyt_P450"/>
</dbReference>
<dbReference type="EMBL" id="PDNA01000018">
    <property type="protein sequence ID" value="PGH23917.1"/>
    <property type="molecule type" value="Genomic_DNA"/>
</dbReference>
<keyword evidence="3 8" id="KW-0349">Heme</keyword>
<evidence type="ECO:0000256" key="8">
    <source>
        <dbReference type="PIRSR" id="PIRSR602401-1"/>
    </source>
</evidence>
<keyword evidence="5 9" id="KW-0560">Oxidoreductase</keyword>
<accession>A0A2B7YTG0</accession>
<dbReference type="PANTHER" id="PTHR24305:SF230">
    <property type="entry name" value="P450, PUTATIVE (EUROFUNG)-RELATED"/>
    <property type="match status" value="1"/>
</dbReference>
<evidence type="ECO:0000256" key="4">
    <source>
        <dbReference type="ARBA" id="ARBA00022723"/>
    </source>
</evidence>
<dbReference type="InterPro" id="IPR050121">
    <property type="entry name" value="Cytochrome_P450_monoxygenase"/>
</dbReference>
<dbReference type="InterPro" id="IPR017972">
    <property type="entry name" value="Cyt_P450_CS"/>
</dbReference>
<dbReference type="OrthoDB" id="1470350at2759"/>
<evidence type="ECO:0000256" key="1">
    <source>
        <dbReference type="ARBA" id="ARBA00001971"/>
    </source>
</evidence>
<dbReference type="GO" id="GO:0004497">
    <property type="term" value="F:monooxygenase activity"/>
    <property type="evidence" value="ECO:0007669"/>
    <property type="project" value="UniProtKB-KW"/>
</dbReference>
<dbReference type="Proteomes" id="UP000224634">
    <property type="component" value="Unassembled WGS sequence"/>
</dbReference>
<comment type="similarity">
    <text evidence="2 9">Belongs to the cytochrome P450 family.</text>
</comment>
<evidence type="ECO:0000256" key="5">
    <source>
        <dbReference type="ARBA" id="ARBA00023002"/>
    </source>
</evidence>
<dbReference type="InterPro" id="IPR002401">
    <property type="entry name" value="Cyt_P450_E_grp-I"/>
</dbReference>
<evidence type="ECO:0000256" key="6">
    <source>
        <dbReference type="ARBA" id="ARBA00023004"/>
    </source>
</evidence>
<protein>
    <recommendedName>
        <fullName evidence="12">Cytochrome P450 monooxygenase</fullName>
    </recommendedName>
</protein>
<dbReference type="Gene3D" id="1.10.630.10">
    <property type="entry name" value="Cytochrome P450"/>
    <property type="match status" value="3"/>
</dbReference>
<dbReference type="STRING" id="1447883.A0A2B7YTG0"/>
<dbReference type="AlphaFoldDB" id="A0A2B7YTG0"/>
<evidence type="ECO:0000256" key="9">
    <source>
        <dbReference type="RuleBase" id="RU000461"/>
    </source>
</evidence>
<evidence type="ECO:0000256" key="2">
    <source>
        <dbReference type="ARBA" id="ARBA00010617"/>
    </source>
</evidence>
<organism evidence="10 11">
    <name type="scientific">Polytolypa hystricis (strain UAMH7299)</name>
    <dbReference type="NCBI Taxonomy" id="1447883"/>
    <lineage>
        <taxon>Eukaryota</taxon>
        <taxon>Fungi</taxon>
        <taxon>Dikarya</taxon>
        <taxon>Ascomycota</taxon>
        <taxon>Pezizomycotina</taxon>
        <taxon>Eurotiomycetes</taxon>
        <taxon>Eurotiomycetidae</taxon>
        <taxon>Onygenales</taxon>
        <taxon>Onygenales incertae sedis</taxon>
        <taxon>Polytolypa</taxon>
    </lineage>
</organism>
<keyword evidence="4 8" id="KW-0479">Metal-binding</keyword>
<dbReference type="PROSITE" id="PS00086">
    <property type="entry name" value="CYTOCHROME_P450"/>
    <property type="match status" value="1"/>
</dbReference>
<evidence type="ECO:0000256" key="7">
    <source>
        <dbReference type="ARBA" id="ARBA00023033"/>
    </source>
</evidence>
<dbReference type="GO" id="GO:0016705">
    <property type="term" value="F:oxidoreductase activity, acting on paired donors, with incorporation or reduction of molecular oxygen"/>
    <property type="evidence" value="ECO:0007669"/>
    <property type="project" value="InterPro"/>
</dbReference>
<evidence type="ECO:0000313" key="11">
    <source>
        <dbReference type="Proteomes" id="UP000224634"/>
    </source>
</evidence>
<dbReference type="PRINTS" id="PR00385">
    <property type="entry name" value="P450"/>
</dbReference>
<keyword evidence="11" id="KW-1185">Reference proteome</keyword>
<dbReference type="InterPro" id="IPR036396">
    <property type="entry name" value="Cyt_P450_sf"/>
</dbReference>
<evidence type="ECO:0000256" key="3">
    <source>
        <dbReference type="ARBA" id="ARBA00022617"/>
    </source>
</evidence>